<feature type="compositionally biased region" description="Polar residues" evidence="6">
    <location>
        <begin position="168"/>
        <end position="177"/>
    </location>
</feature>
<feature type="region of interest" description="Disordered" evidence="6">
    <location>
        <begin position="314"/>
        <end position="373"/>
    </location>
</feature>
<dbReference type="AlphaFoldDB" id="A0A5F9C2P4"/>
<reference evidence="10" key="3">
    <citation type="submission" date="2025-09" db="UniProtKB">
        <authorList>
            <consortium name="Ensembl"/>
        </authorList>
    </citation>
    <scope>IDENTIFICATION</scope>
    <source>
        <strain evidence="10">Thorbecke</strain>
    </source>
</reference>
<dbReference type="InterPro" id="IPR013783">
    <property type="entry name" value="Ig-like_fold"/>
</dbReference>
<evidence type="ECO:0000256" key="2">
    <source>
        <dbReference type="ARBA" id="ARBA00022692"/>
    </source>
</evidence>
<dbReference type="InterPro" id="IPR007110">
    <property type="entry name" value="Ig-like_dom"/>
</dbReference>
<protein>
    <submittedName>
        <fullName evidence="10">CD300 molecule like family member g</fullName>
    </submittedName>
</protein>
<dbReference type="Bgee" id="ENSOCUG00000008504">
    <property type="expression patterns" value="Expressed in lung and 17 other cell types or tissues"/>
</dbReference>
<keyword evidence="11" id="KW-1185">Reference proteome</keyword>
<evidence type="ECO:0000256" key="5">
    <source>
        <dbReference type="ARBA" id="ARBA00023157"/>
    </source>
</evidence>
<comment type="subcellular location">
    <subcellularLocation>
        <location evidence="1">Cell membrane</location>
        <topology evidence="1">Single-pass type I membrane protein</topology>
    </subcellularLocation>
</comment>
<feature type="chain" id="PRO_5023932562" evidence="8">
    <location>
        <begin position="19"/>
        <end position="387"/>
    </location>
</feature>
<organism evidence="10 11">
    <name type="scientific">Oryctolagus cuniculus</name>
    <name type="common">Rabbit</name>
    <dbReference type="NCBI Taxonomy" id="9986"/>
    <lineage>
        <taxon>Eukaryota</taxon>
        <taxon>Metazoa</taxon>
        <taxon>Chordata</taxon>
        <taxon>Craniata</taxon>
        <taxon>Vertebrata</taxon>
        <taxon>Euteleostomi</taxon>
        <taxon>Mammalia</taxon>
        <taxon>Eutheria</taxon>
        <taxon>Euarchontoglires</taxon>
        <taxon>Glires</taxon>
        <taxon>Lagomorpha</taxon>
        <taxon>Leporidae</taxon>
        <taxon>Oryctolagus</taxon>
    </lineage>
</organism>
<evidence type="ECO:0000256" key="1">
    <source>
        <dbReference type="ARBA" id="ARBA00004251"/>
    </source>
</evidence>
<dbReference type="Pfam" id="PF07686">
    <property type="entry name" value="V-set"/>
    <property type="match status" value="1"/>
</dbReference>
<dbReference type="PANTHER" id="PTHR11860:SF62">
    <property type="entry name" value="CMRF35-LIKE MOLECULE 9"/>
    <property type="match status" value="1"/>
</dbReference>
<dbReference type="SUPFAM" id="SSF48726">
    <property type="entry name" value="Immunoglobulin"/>
    <property type="match status" value="1"/>
</dbReference>
<dbReference type="SMR" id="A0A5F9C2P4"/>
<dbReference type="FunCoup" id="A0A5F9C2P4">
    <property type="interactions" value="162"/>
</dbReference>
<name>A0A5F9C2P4_RABIT</name>
<gene>
    <name evidence="10" type="primary">CD300LG</name>
</gene>
<proteinExistence type="predicted"/>
<dbReference type="PANTHER" id="PTHR11860">
    <property type="entry name" value="POLYMERIC-IMMUNOGLOBULIN RECEPTOR"/>
    <property type="match status" value="1"/>
</dbReference>
<dbReference type="PROSITE" id="PS50835">
    <property type="entry name" value="IG_LIKE"/>
    <property type="match status" value="1"/>
</dbReference>
<dbReference type="Gene3D" id="2.60.40.10">
    <property type="entry name" value="Immunoglobulins"/>
    <property type="match status" value="1"/>
</dbReference>
<dbReference type="Ensembl" id="ENSOCUT00000059483.1">
    <property type="protein sequence ID" value="ENSOCUP00000027976.1"/>
    <property type="gene ID" value="ENSOCUG00000008504.4"/>
</dbReference>
<dbReference type="InterPro" id="IPR003599">
    <property type="entry name" value="Ig_sub"/>
</dbReference>
<feature type="compositionally biased region" description="Low complexity" evidence="6">
    <location>
        <begin position="193"/>
        <end position="216"/>
    </location>
</feature>
<evidence type="ECO:0000256" key="3">
    <source>
        <dbReference type="ARBA" id="ARBA00022729"/>
    </source>
</evidence>
<keyword evidence="4 7" id="KW-0472">Membrane</keyword>
<keyword evidence="2 7" id="KW-0812">Transmembrane</keyword>
<dbReference type="EMBL" id="AAGW02039791">
    <property type="status" value="NOT_ANNOTATED_CDS"/>
    <property type="molecule type" value="Genomic_DNA"/>
</dbReference>
<dbReference type="InParanoid" id="A0A5F9C2P4"/>
<keyword evidence="5" id="KW-1015">Disulfide bond</keyword>
<dbReference type="InterPro" id="IPR036179">
    <property type="entry name" value="Ig-like_dom_sf"/>
</dbReference>
<keyword evidence="7" id="KW-1133">Transmembrane helix</keyword>
<dbReference type="GO" id="GO:0005886">
    <property type="term" value="C:plasma membrane"/>
    <property type="evidence" value="ECO:0007669"/>
    <property type="project" value="UniProtKB-SubCell"/>
</dbReference>
<feature type="signal peptide" evidence="8">
    <location>
        <begin position="1"/>
        <end position="18"/>
    </location>
</feature>
<evidence type="ECO:0000256" key="8">
    <source>
        <dbReference type="SAM" id="SignalP"/>
    </source>
</evidence>
<sequence length="387" mass="40830">MQLLVLLWGCLVLPGLGALQGPKEISGFEGDTVSLQCTYDEEQQELPKYWCREAGFLLSRCSNTVYAAQDGQETTVGRVSVRDSPQERVLTVTLRNLTLQDAGMYWCGAKRLGFHKTFSVKLLVFQGPCCPLSPTASSQPLVTWSLQPKAKAWPTQPPDPTSAGLHPTLTTAKQGNTGAKAPPMAGTTPCGHTAAAPYPGTSPPAGTAAPARGSSPTVQLHAPSAEDAMPAPSSGSSQLRVSIPTVRMLAPFLVLLTLLVAAGLITVGSHLLPWRKEGNFQGTVWAWEAVASACRLVAPAPLLPSHGRSFPRGWAGRGCPPAPTREPLLPAQPAAETEKSKGTQVCLSALAPEEETAPSQAPEGHMIPAPTLRKSEEELALSKFISG</sequence>
<evidence type="ECO:0000256" key="7">
    <source>
        <dbReference type="SAM" id="Phobius"/>
    </source>
</evidence>
<feature type="domain" description="Ig-like" evidence="9">
    <location>
        <begin position="14"/>
        <end position="119"/>
    </location>
</feature>
<evidence type="ECO:0000313" key="10">
    <source>
        <dbReference type="Ensembl" id="ENSOCUP00000027976.1"/>
    </source>
</evidence>
<dbReference type="InterPro" id="IPR050671">
    <property type="entry name" value="CD300_family_receptors"/>
</dbReference>
<evidence type="ECO:0000256" key="6">
    <source>
        <dbReference type="SAM" id="MobiDB-lite"/>
    </source>
</evidence>
<dbReference type="FunFam" id="2.60.40.10:FF:000370">
    <property type="entry name" value="CMRF35-like molecule 1"/>
    <property type="match status" value="1"/>
</dbReference>
<evidence type="ECO:0000259" key="9">
    <source>
        <dbReference type="PROSITE" id="PS50835"/>
    </source>
</evidence>
<accession>A0A5F9C2P4</accession>
<feature type="region of interest" description="Disordered" evidence="6">
    <location>
        <begin position="150"/>
        <end position="237"/>
    </location>
</feature>
<dbReference type="CDD" id="cd05716">
    <property type="entry name" value="IgV_pIgR_like"/>
    <property type="match status" value="1"/>
</dbReference>
<evidence type="ECO:0000256" key="4">
    <source>
        <dbReference type="ARBA" id="ARBA00023136"/>
    </source>
</evidence>
<dbReference type="GO" id="GO:0004888">
    <property type="term" value="F:transmembrane signaling receptor activity"/>
    <property type="evidence" value="ECO:0007669"/>
    <property type="project" value="TreeGrafter"/>
</dbReference>
<reference evidence="10" key="2">
    <citation type="submission" date="2025-08" db="UniProtKB">
        <authorList>
            <consortium name="Ensembl"/>
        </authorList>
    </citation>
    <scope>IDENTIFICATION</scope>
    <source>
        <strain evidence="10">Thorbecke</strain>
    </source>
</reference>
<dbReference type="GeneTree" id="ENSGT00940000162429"/>
<dbReference type="InterPro" id="IPR013106">
    <property type="entry name" value="Ig_V-set"/>
</dbReference>
<feature type="transmembrane region" description="Helical" evidence="7">
    <location>
        <begin position="248"/>
        <end position="272"/>
    </location>
</feature>
<dbReference type="STRING" id="9986.ENSOCUP00000027976"/>
<reference evidence="10 11" key="1">
    <citation type="journal article" date="2011" name="Nature">
        <title>A high-resolution map of human evolutionary constraint using 29 mammals.</title>
        <authorList>
            <person name="Lindblad-Toh K."/>
            <person name="Garber M."/>
            <person name="Zuk O."/>
            <person name="Lin M.F."/>
            <person name="Parker B.J."/>
            <person name="Washietl S."/>
            <person name="Kheradpour P."/>
            <person name="Ernst J."/>
            <person name="Jordan G."/>
            <person name="Mauceli E."/>
            <person name="Ward L.D."/>
            <person name="Lowe C.B."/>
            <person name="Holloway A.K."/>
            <person name="Clamp M."/>
            <person name="Gnerre S."/>
            <person name="Alfoldi J."/>
            <person name="Beal K."/>
            <person name="Chang J."/>
            <person name="Clawson H."/>
            <person name="Cuff J."/>
            <person name="Di Palma F."/>
            <person name="Fitzgerald S."/>
            <person name="Flicek P."/>
            <person name="Guttman M."/>
            <person name="Hubisz M.J."/>
            <person name="Jaffe D.B."/>
            <person name="Jungreis I."/>
            <person name="Kent W.J."/>
            <person name="Kostka D."/>
            <person name="Lara M."/>
            <person name="Martins A.L."/>
            <person name="Massingham T."/>
            <person name="Moltke I."/>
            <person name="Raney B.J."/>
            <person name="Rasmussen M.D."/>
            <person name="Robinson J."/>
            <person name="Stark A."/>
            <person name="Vilella A.J."/>
            <person name="Wen J."/>
            <person name="Xie X."/>
            <person name="Zody M.C."/>
            <person name="Baldwin J."/>
            <person name="Bloom T."/>
            <person name="Chin C.W."/>
            <person name="Heiman D."/>
            <person name="Nicol R."/>
            <person name="Nusbaum C."/>
            <person name="Young S."/>
            <person name="Wilkinson J."/>
            <person name="Worley K.C."/>
            <person name="Kovar C.L."/>
            <person name="Muzny D.M."/>
            <person name="Gibbs R.A."/>
            <person name="Cree A."/>
            <person name="Dihn H.H."/>
            <person name="Fowler G."/>
            <person name="Jhangiani S."/>
            <person name="Joshi V."/>
            <person name="Lee S."/>
            <person name="Lewis L.R."/>
            <person name="Nazareth L.V."/>
            <person name="Okwuonu G."/>
            <person name="Santibanez J."/>
            <person name="Warren W.C."/>
            <person name="Mardis E.R."/>
            <person name="Weinstock G.M."/>
            <person name="Wilson R.K."/>
            <person name="Delehaunty K."/>
            <person name="Dooling D."/>
            <person name="Fronik C."/>
            <person name="Fulton L."/>
            <person name="Fulton B."/>
            <person name="Graves T."/>
            <person name="Minx P."/>
            <person name="Sodergren E."/>
            <person name="Birney E."/>
            <person name="Margulies E.H."/>
            <person name="Herrero J."/>
            <person name="Green E.D."/>
            <person name="Haussler D."/>
            <person name="Siepel A."/>
            <person name="Goldman N."/>
            <person name="Pollard K.S."/>
            <person name="Pedersen J.S."/>
            <person name="Lander E.S."/>
            <person name="Kellis M."/>
        </authorList>
    </citation>
    <scope>NUCLEOTIDE SEQUENCE [LARGE SCALE GENOMIC DNA]</scope>
    <source>
        <strain evidence="10 11">Thorbecke inbred</strain>
    </source>
</reference>
<dbReference type="Proteomes" id="UP000001811">
    <property type="component" value="Chromosome 19"/>
</dbReference>
<evidence type="ECO:0000313" key="11">
    <source>
        <dbReference type="Proteomes" id="UP000001811"/>
    </source>
</evidence>
<dbReference type="SMART" id="SM00409">
    <property type="entry name" value="IG"/>
    <property type="match status" value="1"/>
</dbReference>
<keyword evidence="3 8" id="KW-0732">Signal</keyword>